<proteinExistence type="predicted"/>
<accession>A0A5B7K4X2</accession>
<reference evidence="2 3" key="1">
    <citation type="submission" date="2019-05" db="EMBL/GenBank/DDBJ databases">
        <title>Another draft genome of Portunus trituberculatus and its Hox gene families provides insights of decapod evolution.</title>
        <authorList>
            <person name="Jeong J.-H."/>
            <person name="Song I."/>
            <person name="Kim S."/>
            <person name="Choi T."/>
            <person name="Kim D."/>
            <person name="Ryu S."/>
            <person name="Kim W."/>
        </authorList>
    </citation>
    <scope>NUCLEOTIDE SEQUENCE [LARGE SCALE GENOMIC DNA]</scope>
    <source>
        <tissue evidence="2">Muscle</tissue>
    </source>
</reference>
<dbReference type="AlphaFoldDB" id="A0A5B7K4X2"/>
<organism evidence="2 3">
    <name type="scientific">Portunus trituberculatus</name>
    <name type="common">Swimming crab</name>
    <name type="synonym">Neptunus trituberculatus</name>
    <dbReference type="NCBI Taxonomy" id="210409"/>
    <lineage>
        <taxon>Eukaryota</taxon>
        <taxon>Metazoa</taxon>
        <taxon>Ecdysozoa</taxon>
        <taxon>Arthropoda</taxon>
        <taxon>Crustacea</taxon>
        <taxon>Multicrustacea</taxon>
        <taxon>Malacostraca</taxon>
        <taxon>Eumalacostraca</taxon>
        <taxon>Eucarida</taxon>
        <taxon>Decapoda</taxon>
        <taxon>Pleocyemata</taxon>
        <taxon>Brachyura</taxon>
        <taxon>Eubrachyura</taxon>
        <taxon>Portunoidea</taxon>
        <taxon>Portunidae</taxon>
        <taxon>Portuninae</taxon>
        <taxon>Portunus</taxon>
    </lineage>
</organism>
<dbReference type="EMBL" id="VSRR010119375">
    <property type="protein sequence ID" value="MPC99684.1"/>
    <property type="molecule type" value="Genomic_DNA"/>
</dbReference>
<feature type="region of interest" description="Disordered" evidence="1">
    <location>
        <begin position="13"/>
        <end position="36"/>
    </location>
</feature>
<dbReference type="Proteomes" id="UP000324222">
    <property type="component" value="Unassembled WGS sequence"/>
</dbReference>
<comment type="caution">
    <text evidence="2">The sequence shown here is derived from an EMBL/GenBank/DDBJ whole genome shotgun (WGS) entry which is preliminary data.</text>
</comment>
<keyword evidence="3" id="KW-1185">Reference proteome</keyword>
<evidence type="ECO:0000313" key="3">
    <source>
        <dbReference type="Proteomes" id="UP000324222"/>
    </source>
</evidence>
<feature type="compositionally biased region" description="Polar residues" evidence="1">
    <location>
        <begin position="20"/>
        <end position="36"/>
    </location>
</feature>
<sequence length="219" mass="24240">MSQSILDHIKTVPKCPQTIPRPSQTVPDYPSMSQSAPVPHHGILNHHKMSWHVPKYPSVSQNILACPQTISGHFKPSENVPKCPGMSLDHLRPFRTISNHPKMSRCVPEYFKTTSDHPKMSQNVPACPNSAPEGGVVPLERGREWTASREEPHAGPVVAVCVDCWCVLNIVENIVILVVRTYPPFSALQDHCTATGGGRKQGERVFFGVYWVIFGCVGM</sequence>
<gene>
    <name evidence="2" type="ORF">E2C01_095112</name>
</gene>
<protein>
    <submittedName>
        <fullName evidence="2">Uncharacterized protein</fullName>
    </submittedName>
</protein>
<evidence type="ECO:0000313" key="2">
    <source>
        <dbReference type="EMBL" id="MPC99684.1"/>
    </source>
</evidence>
<name>A0A5B7K4X2_PORTR</name>
<evidence type="ECO:0000256" key="1">
    <source>
        <dbReference type="SAM" id="MobiDB-lite"/>
    </source>
</evidence>